<organism evidence="1 2">
    <name type="scientific">Stachybotrys chartarum (strain CBS 109288 / IBT 7711)</name>
    <name type="common">Toxic black mold</name>
    <name type="synonym">Stilbospora chartarum</name>
    <dbReference type="NCBI Taxonomy" id="1280523"/>
    <lineage>
        <taxon>Eukaryota</taxon>
        <taxon>Fungi</taxon>
        <taxon>Dikarya</taxon>
        <taxon>Ascomycota</taxon>
        <taxon>Pezizomycotina</taxon>
        <taxon>Sordariomycetes</taxon>
        <taxon>Hypocreomycetidae</taxon>
        <taxon>Hypocreales</taxon>
        <taxon>Stachybotryaceae</taxon>
        <taxon>Stachybotrys</taxon>
    </lineage>
</organism>
<name>A0A084BAC9_STACB</name>
<protein>
    <submittedName>
        <fullName evidence="1">Uncharacterized protein</fullName>
    </submittedName>
</protein>
<gene>
    <name evidence="1" type="ORF">S7711_10024</name>
</gene>
<accession>A0A084BAC9</accession>
<dbReference type="HOGENOM" id="CLU_222345_0_0_1"/>
<evidence type="ECO:0000313" key="2">
    <source>
        <dbReference type="Proteomes" id="UP000028045"/>
    </source>
</evidence>
<sequence length="15" mass="1699">MLIAPTDRILSPQML</sequence>
<keyword evidence="2" id="KW-1185">Reference proteome</keyword>
<dbReference type="Proteomes" id="UP000028045">
    <property type="component" value="Unassembled WGS sequence"/>
</dbReference>
<dbReference type="EMBL" id="KL647515">
    <property type="protein sequence ID" value="KEY74508.1"/>
    <property type="molecule type" value="Genomic_DNA"/>
</dbReference>
<evidence type="ECO:0000313" key="1">
    <source>
        <dbReference type="EMBL" id="KEY74508.1"/>
    </source>
</evidence>
<reference evidence="1 2" key="1">
    <citation type="journal article" date="2014" name="BMC Genomics">
        <title>Comparative genome sequencing reveals chemotype-specific gene clusters in the toxigenic black mold Stachybotrys.</title>
        <authorList>
            <person name="Semeiks J."/>
            <person name="Borek D."/>
            <person name="Otwinowski Z."/>
            <person name="Grishin N.V."/>
        </authorList>
    </citation>
    <scope>NUCLEOTIDE SEQUENCE [LARGE SCALE GENOMIC DNA]</scope>
    <source>
        <strain evidence="2">CBS 109288 / IBT 7711</strain>
    </source>
</reference>
<proteinExistence type="predicted"/>